<sequence>MAEEVFDSAATTRDRIPDSNSSIASDDEADSAPLLTSETTNEIPYPTDPETVTAIFASDDGAAHAGNGQSTTVSIKKKPFWVKLGLAFAGFFVFVLILRGLWKVTHRNETVPVDELCLTPECVTVAAGLLADVDLAADPCEDFFQYTCGGWIAKHDLRADQGDYFTSTVMYEDSLRLSRQILESEYTGTSAADRQIWDKATGVYAACMDTNRIASRGSEPIYSILEKIMATYPMYEGTMETVKSWVEGSSSLFAKTTRAVAADVTETVLYLQTLAVTALIQFDIDADDMDPDYDALKLYQPLNGLPSKDYYSMPAVIESYVLAIKQVLANVLVDANSSLTAAEADARYEKLAKDVVDFETNLANIGMDLEDLYDGGKTYHPYTPTALQEAFGAIDFSHIIRTMTGSSALPSKIIVSYPQFLIDLNDVVASASRETLQTYFLWKAIEVLATHLSESVSQPVTEFRNKLRGIDVSVRPERWKTCVNEVDSLTGWILGKYYVDEAFSPEAKRMGEEIINGIKEAFVQKLNVLPWMDVKTKGVAIDKVHNLVQKIGYPDQSPNVKSSESLADYYKELSVSSLTYFENYVSARQQAAAEEWKSLGKLTDRAAWGMTPSTVNAYYNPPLGEIVFPAGILQPPVFSESQPSYMNYGAFGAVAGHELSHAFDNQGREYDEHGVLNDWWTPVTAREFDSRAQCFIDQYSEYTVVDEDGNILHVNGKLTEGENIADNGGIAASFNAWKRHEANNPSPILPGLTNFTKEQLFFINYGRWWCGKIRPGTAAQRIYTDPHSPSFVRVLAVAEDSQEFIDAFQCKNKQPRCVLW</sequence>
<proteinExistence type="predicted"/>
<protein>
    <submittedName>
        <fullName evidence="1">Uncharacterized protein</fullName>
    </submittedName>
</protein>
<organism evidence="1 2">
    <name type="scientific">Lipomyces orientalis</name>
    <dbReference type="NCBI Taxonomy" id="1233043"/>
    <lineage>
        <taxon>Eukaryota</taxon>
        <taxon>Fungi</taxon>
        <taxon>Dikarya</taxon>
        <taxon>Ascomycota</taxon>
        <taxon>Saccharomycotina</taxon>
        <taxon>Lipomycetes</taxon>
        <taxon>Lipomycetales</taxon>
        <taxon>Lipomycetaceae</taxon>
        <taxon>Lipomyces</taxon>
    </lineage>
</organism>
<gene>
    <name evidence="1" type="ORF">V1517DRAFT_326494</name>
</gene>
<keyword evidence="2" id="KW-1185">Reference proteome</keyword>
<dbReference type="Proteomes" id="UP001489719">
    <property type="component" value="Unassembled WGS sequence"/>
</dbReference>
<accession>A0ACC3TK95</accession>
<reference evidence="2" key="1">
    <citation type="journal article" date="2024" name="Front. Bioeng. Biotechnol.">
        <title>Genome-scale model development and genomic sequencing of the oleaginous clade Lipomyces.</title>
        <authorList>
            <person name="Czajka J.J."/>
            <person name="Han Y."/>
            <person name="Kim J."/>
            <person name="Mondo S.J."/>
            <person name="Hofstad B.A."/>
            <person name="Robles A."/>
            <person name="Haridas S."/>
            <person name="Riley R."/>
            <person name="LaButti K."/>
            <person name="Pangilinan J."/>
            <person name="Andreopoulos W."/>
            <person name="Lipzen A."/>
            <person name="Yan J."/>
            <person name="Wang M."/>
            <person name="Ng V."/>
            <person name="Grigoriev I.V."/>
            <person name="Spatafora J.W."/>
            <person name="Magnuson J.K."/>
            <person name="Baker S.E."/>
            <person name="Pomraning K.R."/>
        </authorList>
    </citation>
    <scope>NUCLEOTIDE SEQUENCE [LARGE SCALE GENOMIC DNA]</scope>
    <source>
        <strain evidence="2">CBS 10300</strain>
    </source>
</reference>
<name>A0ACC3TK95_9ASCO</name>
<dbReference type="EMBL" id="MU970099">
    <property type="protein sequence ID" value="KAK9321400.1"/>
    <property type="molecule type" value="Genomic_DNA"/>
</dbReference>
<evidence type="ECO:0000313" key="1">
    <source>
        <dbReference type="EMBL" id="KAK9321400.1"/>
    </source>
</evidence>
<evidence type="ECO:0000313" key="2">
    <source>
        <dbReference type="Proteomes" id="UP001489719"/>
    </source>
</evidence>
<comment type="caution">
    <text evidence="1">The sequence shown here is derived from an EMBL/GenBank/DDBJ whole genome shotgun (WGS) entry which is preliminary data.</text>
</comment>